<evidence type="ECO:0000313" key="9">
    <source>
        <dbReference type="EMBL" id="OGM97363.1"/>
    </source>
</evidence>
<name>A0A1F8E968_9BACT</name>
<comment type="function">
    <text evidence="7">Endonuclease IV plays a role in DNA repair. It cleaves phosphodiester bonds at apurinic or apyrimidinic (AP) sites, generating a 3'-hydroxyl group and a 5'-terminal sugar phosphate.</text>
</comment>
<dbReference type="Gene3D" id="3.20.20.150">
    <property type="entry name" value="Divalent-metal-dependent TIM barrel enzymes"/>
    <property type="match status" value="1"/>
</dbReference>
<feature type="binding site" evidence="7">
    <location>
        <position position="178"/>
    </location>
    <ligand>
        <name>Zn(2+)</name>
        <dbReference type="ChEBI" id="CHEBI:29105"/>
        <label>3</label>
    </ligand>
</feature>
<keyword evidence="5 7" id="KW-0862">Zinc</keyword>
<feature type="binding site" evidence="7">
    <location>
        <position position="143"/>
    </location>
    <ligand>
        <name>Zn(2+)</name>
        <dbReference type="ChEBI" id="CHEBI:29105"/>
        <label>1</label>
    </ligand>
</feature>
<organism evidence="9 10">
    <name type="scientific">Candidatus Yanofskybacteria bacterium RIFCSPHIGHO2_01_FULL_41_21</name>
    <dbReference type="NCBI Taxonomy" id="1802660"/>
    <lineage>
        <taxon>Bacteria</taxon>
        <taxon>Candidatus Yanofskyibacteriota</taxon>
    </lineage>
</organism>
<evidence type="ECO:0000256" key="7">
    <source>
        <dbReference type="HAMAP-Rule" id="MF_00152"/>
    </source>
</evidence>
<dbReference type="GO" id="GO:0003906">
    <property type="term" value="F:DNA-(apurinic or apyrimidinic site) endonuclease activity"/>
    <property type="evidence" value="ECO:0007669"/>
    <property type="project" value="TreeGrafter"/>
</dbReference>
<proteinExistence type="inferred from homology"/>
<dbReference type="Pfam" id="PF01261">
    <property type="entry name" value="AP_endonuc_2"/>
    <property type="match status" value="1"/>
</dbReference>
<keyword evidence="6 7" id="KW-0234">DNA repair</keyword>
<dbReference type="CDD" id="cd00019">
    <property type="entry name" value="AP2Ec"/>
    <property type="match status" value="1"/>
</dbReference>
<dbReference type="HAMAP" id="MF_00152">
    <property type="entry name" value="Nfo"/>
    <property type="match status" value="1"/>
</dbReference>
<dbReference type="EMBL" id="MGJA01000013">
    <property type="protein sequence ID" value="OGM97363.1"/>
    <property type="molecule type" value="Genomic_DNA"/>
</dbReference>
<dbReference type="GO" id="GO:0003677">
    <property type="term" value="F:DNA binding"/>
    <property type="evidence" value="ECO:0007669"/>
    <property type="project" value="InterPro"/>
</dbReference>
<evidence type="ECO:0000256" key="4">
    <source>
        <dbReference type="ARBA" id="ARBA00022801"/>
    </source>
</evidence>
<dbReference type="STRING" id="1802660.A2735_03265"/>
<evidence type="ECO:0000259" key="8">
    <source>
        <dbReference type="Pfam" id="PF01261"/>
    </source>
</evidence>
<dbReference type="PANTHER" id="PTHR21445">
    <property type="entry name" value="ENDONUCLEASE IV ENDODEOXYRIBONUCLEASE IV"/>
    <property type="match status" value="1"/>
</dbReference>
<dbReference type="GO" id="GO:0008833">
    <property type="term" value="F:deoxyribonuclease IV (phage-T4-induced) activity"/>
    <property type="evidence" value="ECO:0007669"/>
    <property type="project" value="UniProtKB-UniRule"/>
</dbReference>
<dbReference type="Proteomes" id="UP000178520">
    <property type="component" value="Unassembled WGS sequence"/>
</dbReference>
<feature type="binding site" evidence="7">
    <location>
        <position position="212"/>
    </location>
    <ligand>
        <name>Zn(2+)</name>
        <dbReference type="ChEBI" id="CHEBI:29105"/>
        <label>2</label>
    </ligand>
</feature>
<dbReference type="EC" id="3.1.21.2" evidence="7"/>
<dbReference type="NCBIfam" id="TIGR00587">
    <property type="entry name" value="nfo"/>
    <property type="match status" value="1"/>
</dbReference>
<comment type="similarity">
    <text evidence="1 7">Belongs to the AP endonuclease 2 family.</text>
</comment>
<keyword evidence="2 7" id="KW-0479">Metal-binding</keyword>
<feature type="domain" description="Xylose isomerase-like TIM barrel" evidence="8">
    <location>
        <begin position="19"/>
        <end position="268"/>
    </location>
</feature>
<keyword evidence="7" id="KW-0255">Endonuclease</keyword>
<feature type="binding site" evidence="7">
    <location>
        <position position="175"/>
    </location>
    <ligand>
        <name>Zn(2+)</name>
        <dbReference type="ChEBI" id="CHEBI:29105"/>
        <label>2</label>
    </ligand>
</feature>
<dbReference type="InterPro" id="IPR013022">
    <property type="entry name" value="Xyl_isomerase-like_TIM-brl"/>
</dbReference>
<reference evidence="9 10" key="1">
    <citation type="journal article" date="2016" name="Nat. Commun.">
        <title>Thousands of microbial genomes shed light on interconnected biogeochemical processes in an aquifer system.</title>
        <authorList>
            <person name="Anantharaman K."/>
            <person name="Brown C.T."/>
            <person name="Hug L.A."/>
            <person name="Sharon I."/>
            <person name="Castelle C.J."/>
            <person name="Probst A.J."/>
            <person name="Thomas B.C."/>
            <person name="Singh A."/>
            <person name="Wilkins M.J."/>
            <person name="Karaoz U."/>
            <person name="Brodie E.L."/>
            <person name="Williams K.H."/>
            <person name="Hubbard S.S."/>
            <person name="Banfield J.F."/>
        </authorList>
    </citation>
    <scope>NUCLEOTIDE SEQUENCE [LARGE SCALE GENOMIC DNA]</scope>
</reference>
<dbReference type="GO" id="GO:0008081">
    <property type="term" value="F:phosphoric diester hydrolase activity"/>
    <property type="evidence" value="ECO:0007669"/>
    <property type="project" value="TreeGrafter"/>
</dbReference>
<dbReference type="PROSITE" id="PS51432">
    <property type="entry name" value="AP_NUCLEASE_F2_4"/>
    <property type="match status" value="1"/>
</dbReference>
<dbReference type="GO" id="GO:0008270">
    <property type="term" value="F:zinc ion binding"/>
    <property type="evidence" value="ECO:0007669"/>
    <property type="project" value="UniProtKB-UniRule"/>
</dbReference>
<evidence type="ECO:0000256" key="3">
    <source>
        <dbReference type="ARBA" id="ARBA00022763"/>
    </source>
</evidence>
<keyword evidence="3 7" id="KW-0227">DNA damage</keyword>
<feature type="binding site" evidence="7">
    <location>
        <position position="67"/>
    </location>
    <ligand>
        <name>Zn(2+)</name>
        <dbReference type="ChEBI" id="CHEBI:29105"/>
        <label>1</label>
    </ligand>
</feature>
<dbReference type="FunFam" id="3.20.20.150:FF:000001">
    <property type="entry name" value="Probable endonuclease 4"/>
    <property type="match status" value="1"/>
</dbReference>
<dbReference type="SUPFAM" id="SSF51658">
    <property type="entry name" value="Xylose isomerase-like"/>
    <property type="match status" value="1"/>
</dbReference>
<comment type="catalytic activity">
    <reaction evidence="7">
        <text>Endonucleolytic cleavage to 5'-phosphooligonucleotide end-products.</text>
        <dbReference type="EC" id="3.1.21.2"/>
    </reaction>
</comment>
<dbReference type="InterPro" id="IPR036237">
    <property type="entry name" value="Xyl_isomerase-like_sf"/>
</dbReference>
<feature type="binding site" evidence="7">
    <location>
        <position position="227"/>
    </location>
    <ligand>
        <name>Zn(2+)</name>
        <dbReference type="ChEBI" id="CHEBI:29105"/>
        <label>3</label>
    </ligand>
</feature>
<feature type="binding site" evidence="7">
    <location>
        <position position="143"/>
    </location>
    <ligand>
        <name>Zn(2+)</name>
        <dbReference type="ChEBI" id="CHEBI:29105"/>
        <label>2</label>
    </ligand>
</feature>
<accession>A0A1F8E968</accession>
<dbReference type="SMART" id="SM00518">
    <property type="entry name" value="AP2Ec"/>
    <property type="match status" value="1"/>
</dbReference>
<evidence type="ECO:0000256" key="2">
    <source>
        <dbReference type="ARBA" id="ARBA00022723"/>
    </source>
</evidence>
<feature type="binding site" evidence="7">
    <location>
        <position position="107"/>
    </location>
    <ligand>
        <name>Zn(2+)</name>
        <dbReference type="ChEBI" id="CHEBI:29105"/>
        <label>1</label>
    </ligand>
</feature>
<evidence type="ECO:0000313" key="10">
    <source>
        <dbReference type="Proteomes" id="UP000178520"/>
    </source>
</evidence>
<gene>
    <name evidence="7" type="primary">nfo</name>
    <name evidence="9" type="ORF">A2735_03265</name>
</gene>
<keyword evidence="7" id="KW-0540">Nuclease</keyword>
<feature type="binding site" evidence="7">
    <location>
        <position position="225"/>
    </location>
    <ligand>
        <name>Zn(2+)</name>
        <dbReference type="ChEBI" id="CHEBI:29105"/>
        <label>3</label>
    </ligand>
</feature>
<sequence>MRRIGCHVSIAGGIVNAPERAGELGCEVFQMFTRSPQGGAAPKITPEIEKEFKEQMEKHGQKECYIHAPYYINFASSNKAIRSASARVIREELERGSQIGAKYVMFHPGSAKDMDRAEALKITAEGVAKVMNGYSGSTELLLEVSAGAGNVMGDTFEELRDIIKMSGYNLGVCLDTAHIFASGYDIRTEEAMKKTLTDISKTIGKDSIKLIHSNDSKIDLGGRRDRHEHIGDGKIGREAFGYLMSTFNLDFILETEHDKVEEDIKALKDIRAKISDN</sequence>
<dbReference type="AlphaFoldDB" id="A0A1F8E968"/>
<evidence type="ECO:0000256" key="1">
    <source>
        <dbReference type="ARBA" id="ARBA00005340"/>
    </source>
</evidence>
<feature type="binding site" evidence="7">
    <location>
        <position position="254"/>
    </location>
    <ligand>
        <name>Zn(2+)</name>
        <dbReference type="ChEBI" id="CHEBI:29105"/>
        <label>2</label>
    </ligand>
</feature>
<keyword evidence="4 7" id="KW-0378">Hydrolase</keyword>
<protein>
    <recommendedName>
        <fullName evidence="7">Probable endonuclease 4</fullName>
        <ecNumber evidence="7">3.1.21.2</ecNumber>
    </recommendedName>
    <alternativeName>
        <fullName evidence="7">Endodeoxyribonuclease IV</fullName>
    </alternativeName>
    <alternativeName>
        <fullName evidence="7">Endonuclease IV</fullName>
    </alternativeName>
</protein>
<evidence type="ECO:0000256" key="6">
    <source>
        <dbReference type="ARBA" id="ARBA00023204"/>
    </source>
</evidence>
<dbReference type="PROSITE" id="PS00731">
    <property type="entry name" value="AP_NUCLEASE_F2_3"/>
    <property type="match status" value="1"/>
</dbReference>
<dbReference type="InterPro" id="IPR001719">
    <property type="entry name" value="AP_endonuc_2"/>
</dbReference>
<dbReference type="InterPro" id="IPR018246">
    <property type="entry name" value="AP_endonuc_F2_Zn_BS"/>
</dbReference>
<comment type="caution">
    <text evidence="9">The sequence shown here is derived from an EMBL/GenBank/DDBJ whole genome shotgun (WGS) entry which is preliminary data.</text>
</comment>
<comment type="cofactor">
    <cofactor evidence="7">
        <name>Zn(2+)</name>
        <dbReference type="ChEBI" id="CHEBI:29105"/>
    </cofactor>
    <text evidence="7">Binds 3 Zn(2+) ions.</text>
</comment>
<evidence type="ECO:0000256" key="5">
    <source>
        <dbReference type="ARBA" id="ARBA00022833"/>
    </source>
</evidence>
<dbReference type="GO" id="GO:0006284">
    <property type="term" value="P:base-excision repair"/>
    <property type="evidence" value="ECO:0007669"/>
    <property type="project" value="TreeGrafter"/>
</dbReference>
<dbReference type="PANTHER" id="PTHR21445:SF0">
    <property type="entry name" value="APURINIC-APYRIMIDINIC ENDONUCLEASE"/>
    <property type="match status" value="1"/>
</dbReference>